<dbReference type="EMBL" id="CM001217">
    <property type="protein sequence ID" value="KEH42386.1"/>
    <property type="molecule type" value="Genomic_DNA"/>
</dbReference>
<dbReference type="AlphaFoldDB" id="G7ZZL4"/>
<evidence type="ECO:0000313" key="2">
    <source>
        <dbReference type="EnsemblPlants" id="KEH42386"/>
    </source>
</evidence>
<keyword evidence="3" id="KW-1185">Reference proteome</keyword>
<protein>
    <submittedName>
        <fullName evidence="1 2">Uncharacterized protein</fullName>
    </submittedName>
</protein>
<evidence type="ECO:0000313" key="1">
    <source>
        <dbReference type="EMBL" id="KEH42386.1"/>
    </source>
</evidence>
<evidence type="ECO:0000313" key="3">
    <source>
        <dbReference type="Proteomes" id="UP000002051"/>
    </source>
</evidence>
<name>G7ZZL4_MEDTR</name>
<dbReference type="HOGENOM" id="CLU_2430341_0_0_1"/>
<reference evidence="1 3" key="1">
    <citation type="journal article" date="2011" name="Nature">
        <title>The Medicago genome provides insight into the evolution of rhizobial symbioses.</title>
        <authorList>
            <person name="Young N.D."/>
            <person name="Debelle F."/>
            <person name="Oldroyd G.E."/>
            <person name="Geurts R."/>
            <person name="Cannon S.B."/>
            <person name="Udvardi M.K."/>
            <person name="Benedito V.A."/>
            <person name="Mayer K.F."/>
            <person name="Gouzy J."/>
            <person name="Schoof H."/>
            <person name="Van de Peer Y."/>
            <person name="Proost S."/>
            <person name="Cook D.R."/>
            <person name="Meyers B.C."/>
            <person name="Spannagl M."/>
            <person name="Cheung F."/>
            <person name="De Mita S."/>
            <person name="Krishnakumar V."/>
            <person name="Gundlach H."/>
            <person name="Zhou S."/>
            <person name="Mudge J."/>
            <person name="Bharti A.K."/>
            <person name="Murray J.D."/>
            <person name="Naoumkina M.A."/>
            <person name="Rosen B."/>
            <person name="Silverstein K.A."/>
            <person name="Tang H."/>
            <person name="Rombauts S."/>
            <person name="Zhao P.X."/>
            <person name="Zhou P."/>
            <person name="Barbe V."/>
            <person name="Bardou P."/>
            <person name="Bechner M."/>
            <person name="Bellec A."/>
            <person name="Berger A."/>
            <person name="Berges H."/>
            <person name="Bidwell S."/>
            <person name="Bisseling T."/>
            <person name="Choisne N."/>
            <person name="Couloux A."/>
            <person name="Denny R."/>
            <person name="Deshpande S."/>
            <person name="Dai X."/>
            <person name="Doyle J.J."/>
            <person name="Dudez A.M."/>
            <person name="Farmer A.D."/>
            <person name="Fouteau S."/>
            <person name="Franken C."/>
            <person name="Gibelin C."/>
            <person name="Gish J."/>
            <person name="Goldstein S."/>
            <person name="Gonzalez A.J."/>
            <person name="Green P.J."/>
            <person name="Hallab A."/>
            <person name="Hartog M."/>
            <person name="Hua A."/>
            <person name="Humphray S.J."/>
            <person name="Jeong D.H."/>
            <person name="Jing Y."/>
            <person name="Jocker A."/>
            <person name="Kenton S.M."/>
            <person name="Kim D.J."/>
            <person name="Klee K."/>
            <person name="Lai H."/>
            <person name="Lang C."/>
            <person name="Lin S."/>
            <person name="Macmil S.L."/>
            <person name="Magdelenat G."/>
            <person name="Matthews L."/>
            <person name="McCorrison J."/>
            <person name="Monaghan E.L."/>
            <person name="Mun J.H."/>
            <person name="Najar F.Z."/>
            <person name="Nicholson C."/>
            <person name="Noirot C."/>
            <person name="O'Bleness M."/>
            <person name="Paule C.R."/>
            <person name="Poulain J."/>
            <person name="Prion F."/>
            <person name="Qin B."/>
            <person name="Qu C."/>
            <person name="Retzel E.F."/>
            <person name="Riddle C."/>
            <person name="Sallet E."/>
            <person name="Samain S."/>
            <person name="Samson N."/>
            <person name="Sanders I."/>
            <person name="Saurat O."/>
            <person name="Scarpelli C."/>
            <person name="Schiex T."/>
            <person name="Segurens B."/>
            <person name="Severin A.J."/>
            <person name="Sherrier D.J."/>
            <person name="Shi R."/>
            <person name="Sims S."/>
            <person name="Singer S.R."/>
            <person name="Sinharoy S."/>
            <person name="Sterck L."/>
            <person name="Viollet A."/>
            <person name="Wang B.B."/>
            <person name="Wang K."/>
            <person name="Wang M."/>
            <person name="Wang X."/>
            <person name="Warfsmann J."/>
            <person name="Weissenbach J."/>
            <person name="White D.D."/>
            <person name="White J.D."/>
            <person name="Wiley G.B."/>
            <person name="Wincker P."/>
            <person name="Xing Y."/>
            <person name="Yang L."/>
            <person name="Yao Z."/>
            <person name="Ying F."/>
            <person name="Zhai J."/>
            <person name="Zhou L."/>
            <person name="Zuber A."/>
            <person name="Denarie J."/>
            <person name="Dixon R.A."/>
            <person name="May G.D."/>
            <person name="Schwartz D.C."/>
            <person name="Rogers J."/>
            <person name="Quetier F."/>
            <person name="Town C.D."/>
            <person name="Roe B.A."/>
        </authorList>
    </citation>
    <scope>NUCLEOTIDE SEQUENCE [LARGE SCALE GENOMIC DNA]</scope>
    <source>
        <strain evidence="1">A17</strain>
        <strain evidence="2 3">cv. Jemalong A17</strain>
    </source>
</reference>
<accession>G7ZZL4</accession>
<dbReference type="PaxDb" id="3880-AES84652"/>
<sequence length="91" mass="10689">MGLLKVIFNLLNHWRRLIEDDVDERDDEHIQHVENLIREATRRDPVGHVGAEREGCLDKAVTRGASRLAERENDVECWELKKWVLKGVENF</sequence>
<dbReference type="Proteomes" id="UP000002051">
    <property type="component" value="Unassembled WGS sequence"/>
</dbReference>
<reference evidence="1 3" key="2">
    <citation type="journal article" date="2014" name="BMC Genomics">
        <title>An improved genome release (version Mt4.0) for the model legume Medicago truncatula.</title>
        <authorList>
            <person name="Tang H."/>
            <person name="Krishnakumar V."/>
            <person name="Bidwell S."/>
            <person name="Rosen B."/>
            <person name="Chan A."/>
            <person name="Zhou S."/>
            <person name="Gentzbittel L."/>
            <person name="Childs K.L."/>
            <person name="Yandell M."/>
            <person name="Gundlach H."/>
            <person name="Mayer K.F."/>
            <person name="Schwartz D.C."/>
            <person name="Town C.D."/>
        </authorList>
    </citation>
    <scope>GENOME REANNOTATION</scope>
    <source>
        <strain evidence="1">A17</strain>
        <strain evidence="2 3">cv. Jemalong A17</strain>
    </source>
</reference>
<proteinExistence type="predicted"/>
<organism evidence="2">
    <name type="scientific">Medicago truncatula</name>
    <name type="common">Barrel medic</name>
    <name type="synonym">Medicago tribuloides</name>
    <dbReference type="NCBI Taxonomy" id="3880"/>
    <lineage>
        <taxon>Eukaryota</taxon>
        <taxon>Viridiplantae</taxon>
        <taxon>Streptophyta</taxon>
        <taxon>Embryophyta</taxon>
        <taxon>Tracheophyta</taxon>
        <taxon>Spermatophyta</taxon>
        <taxon>Magnoliopsida</taxon>
        <taxon>eudicotyledons</taxon>
        <taxon>Gunneridae</taxon>
        <taxon>Pentapetalae</taxon>
        <taxon>rosids</taxon>
        <taxon>fabids</taxon>
        <taxon>Fabales</taxon>
        <taxon>Fabaceae</taxon>
        <taxon>Papilionoideae</taxon>
        <taxon>50 kb inversion clade</taxon>
        <taxon>NPAAA clade</taxon>
        <taxon>Hologalegina</taxon>
        <taxon>IRL clade</taxon>
        <taxon>Trifolieae</taxon>
        <taxon>Medicago</taxon>
    </lineage>
</organism>
<gene>
    <name evidence="1" type="ordered locus">MTR_1g068975</name>
</gene>
<dbReference type="EnsemblPlants" id="KEH42386">
    <property type="protein sequence ID" value="KEH42386"/>
    <property type="gene ID" value="MTR_1g068975"/>
</dbReference>
<reference evidence="2" key="3">
    <citation type="submission" date="2015-04" db="UniProtKB">
        <authorList>
            <consortium name="EnsemblPlants"/>
        </authorList>
    </citation>
    <scope>IDENTIFICATION</scope>
    <source>
        <strain evidence="2">cv. Jemalong A17</strain>
    </source>
</reference>